<protein>
    <submittedName>
        <fullName evidence="2">Uncharacterized protein</fullName>
    </submittedName>
</protein>
<reference evidence="2" key="1">
    <citation type="submission" date="2022-06" db="EMBL/GenBank/DDBJ databases">
        <title>Alkalicoccobacillus porphyridii sp. nov., isolated from a marine red alga, Porphyridium purpureum and reclassification of Shouchella plakortidis and Shouchella gibsonii as Alkalicoccobacillus plakortidis comb. nov. and Alkalicoccobacillus gibsonii comb. nov.</title>
        <authorList>
            <person name="Kim K.H."/>
            <person name="Lee J.K."/>
            <person name="Han D.M."/>
            <person name="Baek J.H."/>
            <person name="Jeon C.O."/>
        </authorList>
    </citation>
    <scope>NUCLEOTIDE SEQUENCE</scope>
    <source>
        <strain evidence="2">DSM 19153</strain>
    </source>
</reference>
<sequence length="294" mass="33889">MVKEVLKKLLLLVSLCLLTSCVANEEGNQSITDQEKEPTINEIIQKSKASLSEVNNFTLSSDNTQVISRGEERRETITSYGLTYYNESPFAYHQKLETSVSNSHSSRTENTEAEQYVKEDMAFLLNNSSNIWMEVPLELTEDLLSFQNPQFEVNRYLDLMEEYKENIELERTDNYHILSLEGRGLEVREAVMQLYRISNLANEQQSVDIVNQMEIEAIDYDLYINKDTYLQDKVEISIQLNTTFEGEPVDVEINIQTDITDYNDTETIIIPDHIINDSEEYKMELGNSLTGSDD</sequence>
<proteinExistence type="predicted"/>
<evidence type="ECO:0000313" key="2">
    <source>
        <dbReference type="EMBL" id="MCM2674453.1"/>
    </source>
</evidence>
<evidence type="ECO:0000256" key="1">
    <source>
        <dbReference type="SAM" id="SignalP"/>
    </source>
</evidence>
<organism evidence="2 3">
    <name type="scientific">Alkalicoccobacillus plakortidis</name>
    <dbReference type="NCBI Taxonomy" id="444060"/>
    <lineage>
        <taxon>Bacteria</taxon>
        <taxon>Bacillati</taxon>
        <taxon>Bacillota</taxon>
        <taxon>Bacilli</taxon>
        <taxon>Bacillales</taxon>
        <taxon>Bacillaceae</taxon>
        <taxon>Alkalicoccobacillus</taxon>
    </lineage>
</organism>
<gene>
    <name evidence="2" type="ORF">NDM98_02275</name>
</gene>
<dbReference type="EMBL" id="JAMQJY010000001">
    <property type="protein sequence ID" value="MCM2674453.1"/>
    <property type="molecule type" value="Genomic_DNA"/>
</dbReference>
<accession>A0ABT0XEY2</accession>
<keyword evidence="1" id="KW-0732">Signal</keyword>
<dbReference type="PROSITE" id="PS51257">
    <property type="entry name" value="PROKAR_LIPOPROTEIN"/>
    <property type="match status" value="1"/>
</dbReference>
<dbReference type="Proteomes" id="UP001203665">
    <property type="component" value="Unassembled WGS sequence"/>
</dbReference>
<dbReference type="Pfam" id="PF20316">
    <property type="entry name" value="DUF6612"/>
    <property type="match status" value="1"/>
</dbReference>
<dbReference type="InterPro" id="IPR046720">
    <property type="entry name" value="DUF6612"/>
</dbReference>
<evidence type="ECO:0000313" key="3">
    <source>
        <dbReference type="Proteomes" id="UP001203665"/>
    </source>
</evidence>
<comment type="caution">
    <text evidence="2">The sequence shown here is derived from an EMBL/GenBank/DDBJ whole genome shotgun (WGS) entry which is preliminary data.</text>
</comment>
<feature type="chain" id="PRO_5045248351" evidence="1">
    <location>
        <begin position="26"/>
        <end position="294"/>
    </location>
</feature>
<name>A0ABT0XEY2_9BACI</name>
<dbReference type="RefSeq" id="WP_251604210.1">
    <property type="nucleotide sequence ID" value="NZ_JAMQJY010000001.1"/>
</dbReference>
<feature type="signal peptide" evidence="1">
    <location>
        <begin position="1"/>
        <end position="25"/>
    </location>
</feature>
<keyword evidence="3" id="KW-1185">Reference proteome</keyword>